<dbReference type="RefSeq" id="XP_009159479.1">
    <property type="nucleotide sequence ID" value="XM_009161231.1"/>
</dbReference>
<evidence type="ECO:0000259" key="8">
    <source>
        <dbReference type="PROSITE" id="PS50222"/>
    </source>
</evidence>
<dbReference type="AlphaFoldDB" id="H6C5M1"/>
<dbReference type="Gene3D" id="2.30.30.60">
    <property type="match status" value="1"/>
</dbReference>
<dbReference type="GO" id="GO:0006874">
    <property type="term" value="P:intracellular calcium ion homeostasis"/>
    <property type="evidence" value="ECO:0007669"/>
    <property type="project" value="TreeGrafter"/>
</dbReference>
<evidence type="ECO:0000313" key="9">
    <source>
        <dbReference type="EMBL" id="EHY59018.1"/>
    </source>
</evidence>
<feature type="region of interest" description="Disordered" evidence="6">
    <location>
        <begin position="743"/>
        <end position="771"/>
    </location>
</feature>
<keyword evidence="3" id="KW-0106">Calcium</keyword>
<dbReference type="Gene3D" id="1.10.238.10">
    <property type="entry name" value="EF-hand"/>
    <property type="match status" value="1"/>
</dbReference>
<feature type="transmembrane region" description="Helical" evidence="7">
    <location>
        <begin position="484"/>
        <end position="505"/>
    </location>
</feature>
<feature type="compositionally biased region" description="Polar residues" evidence="6">
    <location>
        <begin position="748"/>
        <end position="767"/>
    </location>
</feature>
<reference evidence="9" key="1">
    <citation type="submission" date="2011-07" db="EMBL/GenBank/DDBJ databases">
        <title>The Genome Sequence of Exophiala (Wangiella) dermatitidis NIH/UT8656.</title>
        <authorList>
            <consortium name="The Broad Institute Genome Sequencing Platform"/>
            <person name="Cuomo C."/>
            <person name="Wang Z."/>
            <person name="Hunicke-Smith S."/>
            <person name="Szanislo P.J."/>
            <person name="Earl A."/>
            <person name="Young S.K."/>
            <person name="Zeng Q."/>
            <person name="Gargeya S."/>
            <person name="Fitzgerald M."/>
            <person name="Haas B."/>
            <person name="Abouelleil A."/>
            <person name="Alvarado L."/>
            <person name="Arachchi H.M."/>
            <person name="Berlin A."/>
            <person name="Brown A."/>
            <person name="Chapman S.B."/>
            <person name="Chen Z."/>
            <person name="Dunbar C."/>
            <person name="Freedman E."/>
            <person name="Gearin G."/>
            <person name="Gellesch M."/>
            <person name="Goldberg J."/>
            <person name="Griggs A."/>
            <person name="Gujja S."/>
            <person name="Heiman D."/>
            <person name="Howarth C."/>
            <person name="Larson L."/>
            <person name="Lui A."/>
            <person name="MacDonald P.J.P."/>
            <person name="Montmayeur A."/>
            <person name="Murphy C."/>
            <person name="Neiman D."/>
            <person name="Pearson M."/>
            <person name="Priest M."/>
            <person name="Roberts A."/>
            <person name="Saif S."/>
            <person name="Shea T."/>
            <person name="Shenoy N."/>
            <person name="Sisk P."/>
            <person name="Stolte C."/>
            <person name="Sykes S."/>
            <person name="Wortman J."/>
            <person name="Nusbaum C."/>
            <person name="Birren B."/>
        </authorList>
    </citation>
    <scope>NUCLEOTIDE SEQUENCE</scope>
    <source>
        <strain evidence="9">NIH/UT8656</strain>
    </source>
</reference>
<dbReference type="STRING" id="858893.H6C5M1"/>
<dbReference type="PANTHER" id="PTHR31323:SF14">
    <property type="entry name" value="MECHANOSENSITIVE ION CHANNEL PROTEIN MSY2"/>
    <property type="match status" value="1"/>
</dbReference>
<dbReference type="HOGENOM" id="CLU_010480_0_1_1"/>
<dbReference type="GO" id="GO:0005509">
    <property type="term" value="F:calcium ion binding"/>
    <property type="evidence" value="ECO:0007669"/>
    <property type="project" value="InterPro"/>
</dbReference>
<dbReference type="OMA" id="HSMHDVD"/>
<feature type="compositionally biased region" description="Polar residues" evidence="6">
    <location>
        <begin position="1"/>
        <end position="10"/>
    </location>
</feature>
<feature type="transmembrane region" description="Helical" evidence="7">
    <location>
        <begin position="128"/>
        <end position="148"/>
    </location>
</feature>
<evidence type="ECO:0000313" key="10">
    <source>
        <dbReference type="Proteomes" id="UP000007304"/>
    </source>
</evidence>
<feature type="compositionally biased region" description="Basic and acidic residues" evidence="6">
    <location>
        <begin position="95"/>
        <end position="105"/>
    </location>
</feature>
<dbReference type="Pfam" id="PF25886">
    <property type="entry name" value="Msy1"/>
    <property type="match status" value="1"/>
</dbReference>
<dbReference type="OrthoDB" id="544685at2759"/>
<dbReference type="InterPro" id="IPR058650">
    <property type="entry name" value="Msy1/2-like"/>
</dbReference>
<dbReference type="PROSITE" id="PS50222">
    <property type="entry name" value="EF_HAND_2"/>
    <property type="match status" value="1"/>
</dbReference>
<accession>H6C5M1</accession>
<feature type="transmembrane region" description="Helical" evidence="7">
    <location>
        <begin position="250"/>
        <end position="272"/>
    </location>
</feature>
<dbReference type="InterPro" id="IPR018247">
    <property type="entry name" value="EF_Hand_1_Ca_BS"/>
</dbReference>
<keyword evidence="10" id="KW-1185">Reference proteome</keyword>
<comment type="subcellular location">
    <subcellularLocation>
        <location evidence="1">Membrane</location>
    </subcellularLocation>
</comment>
<gene>
    <name evidence="9" type="ORF">HMPREF1120_07018</name>
</gene>
<dbReference type="VEuPathDB" id="FungiDB:HMPREF1120_07018"/>
<evidence type="ECO:0000256" key="3">
    <source>
        <dbReference type="ARBA" id="ARBA00022837"/>
    </source>
</evidence>
<dbReference type="SUPFAM" id="SSF50182">
    <property type="entry name" value="Sm-like ribonucleoproteins"/>
    <property type="match status" value="1"/>
</dbReference>
<dbReference type="GeneID" id="20311657"/>
<evidence type="ECO:0000256" key="1">
    <source>
        <dbReference type="ARBA" id="ARBA00004370"/>
    </source>
</evidence>
<keyword evidence="5 7" id="KW-0472">Membrane</keyword>
<name>H6C5M1_EXODN</name>
<keyword evidence="4 7" id="KW-1133">Transmembrane helix</keyword>
<feature type="compositionally biased region" description="Low complexity" evidence="6">
    <location>
        <begin position="927"/>
        <end position="942"/>
    </location>
</feature>
<feature type="region of interest" description="Disordered" evidence="6">
    <location>
        <begin position="1"/>
        <end position="105"/>
    </location>
</feature>
<feature type="region of interest" description="Disordered" evidence="6">
    <location>
        <begin position="814"/>
        <end position="971"/>
    </location>
</feature>
<evidence type="ECO:0000256" key="4">
    <source>
        <dbReference type="ARBA" id="ARBA00022989"/>
    </source>
</evidence>
<dbReference type="InterPro" id="IPR011992">
    <property type="entry name" value="EF-hand-dom_pair"/>
</dbReference>
<sequence>MSQRSYSHYRNFSREGFQPLRHQTSREMASNPNDVTIDIPLTKVGTSGSRTGARKPDGFTPAPAPQSSDTPEPMDEKQSHHFLRGGPAGRRRRRDQQVEGNNDKDEGGLNAVGRLYRKIYNFSVVTRYFIYVAPLAAAIAVPIVVGATVAEGARIGGVKIVWFFSWIEVVWISLWASKVLARFLPYLFQYFTGVVSTGTRKYALLLRALEIPLSLVGWSICSLTTFVPIMTLNPDQRARGETSLKDWESVVKNILFACVFSTLLLLCEKLFIQLLSISYHRKQFYDRIKESKRHVYLVTLLYDASRQLFPMYCREFAEEDYLINNVLDLAALTSKRNSLFNGHKRSGSATPMRLIQNVARIGDKVTSAFGNVAQEITGKQVFNPTASHSVVVQALEKKHSAEALARRLWMSFVLEGREALYLEDIIDVLGESHEEEAHEAFEILDVDCNGDISLEEMILRITEFGRERKAIANSMHDVDQAIHVLDNLLCSVVFIATIFIFVAWLNKNFTTTLATAGTALLSLSFVFSVTAQEVLGSCIFLFVKHPFDVGDRVDVGDNQYIVERMSLLYTVFRRVADQKRTQVPNNVLNTQWIDNVSRSKAMRERIKLYVSFDTTFEDLDLLKKEMTNFVRDKDNARDYQPDLDIEVTGLAEMDKMELTLEIRHKSNWANEAVRAARRSKFMCALVLALRKIPIYGPGGGAPAAGDPANPTYSVAISDEEAKKNKAAFEEEKDKSRLVPLLPHHKADTQAQNVQSPSTEAQGSSSGAETKEAAAVDHLIRRNVAVDPEETHDREREVAMSKQRSNELEEVRNILRRESTTGRRRAAGHTGLSLTDSAVTRMGSRTIPTVPDSSPPEQVDGSAPSRVDYFEDSTIRPTGSQQMQQQQGWPSVAPLNYYQASTSGPGPEEQEEDAGSSRSRYVPGNAFSQQAYASQQQHQQQQQVPRVPVPGMPEMKRTLQNNGGQSPPPPTR</sequence>
<dbReference type="InterPro" id="IPR010920">
    <property type="entry name" value="LSM_dom_sf"/>
</dbReference>
<feature type="compositionally biased region" description="Basic and acidic residues" evidence="6">
    <location>
        <begin position="788"/>
        <end position="806"/>
    </location>
</feature>
<dbReference type="PROSITE" id="PS00018">
    <property type="entry name" value="EF_HAND_1"/>
    <property type="match status" value="1"/>
</dbReference>
<dbReference type="Proteomes" id="UP000007304">
    <property type="component" value="Unassembled WGS sequence"/>
</dbReference>
<dbReference type="Pfam" id="PF00924">
    <property type="entry name" value="MS_channel_2nd"/>
    <property type="match status" value="1"/>
</dbReference>
<evidence type="ECO:0000256" key="5">
    <source>
        <dbReference type="ARBA" id="ARBA00023136"/>
    </source>
</evidence>
<dbReference type="EMBL" id="JH226135">
    <property type="protein sequence ID" value="EHY59018.1"/>
    <property type="molecule type" value="Genomic_DNA"/>
</dbReference>
<dbReference type="InterPro" id="IPR002048">
    <property type="entry name" value="EF_hand_dom"/>
</dbReference>
<dbReference type="SUPFAM" id="SSF47473">
    <property type="entry name" value="EF-hand"/>
    <property type="match status" value="1"/>
</dbReference>
<dbReference type="InterPro" id="IPR006685">
    <property type="entry name" value="MscS_channel_2nd"/>
</dbReference>
<evidence type="ECO:0000256" key="6">
    <source>
        <dbReference type="SAM" id="MobiDB-lite"/>
    </source>
</evidence>
<evidence type="ECO:0000256" key="2">
    <source>
        <dbReference type="ARBA" id="ARBA00022692"/>
    </source>
</evidence>
<protein>
    <recommendedName>
        <fullName evidence="8">EF-hand domain-containing protein</fullName>
    </recommendedName>
</protein>
<feature type="transmembrane region" description="Helical" evidence="7">
    <location>
        <begin position="160"/>
        <end position="181"/>
    </location>
</feature>
<dbReference type="InterPro" id="IPR023408">
    <property type="entry name" value="MscS_beta-dom_sf"/>
</dbReference>
<evidence type="ECO:0000256" key="7">
    <source>
        <dbReference type="SAM" id="Phobius"/>
    </source>
</evidence>
<feature type="transmembrane region" description="Helical" evidence="7">
    <location>
        <begin position="202"/>
        <end position="230"/>
    </location>
</feature>
<dbReference type="PANTHER" id="PTHR31323">
    <property type="entry name" value="MECHANOSENSITIVE ION CHANNEL PROTEIN MSY2"/>
    <property type="match status" value="1"/>
</dbReference>
<organism evidence="9 10">
    <name type="scientific">Exophiala dermatitidis (strain ATCC 34100 / CBS 525.76 / NIH/UT8656)</name>
    <name type="common">Black yeast</name>
    <name type="synonym">Wangiella dermatitidis</name>
    <dbReference type="NCBI Taxonomy" id="858893"/>
    <lineage>
        <taxon>Eukaryota</taxon>
        <taxon>Fungi</taxon>
        <taxon>Dikarya</taxon>
        <taxon>Ascomycota</taxon>
        <taxon>Pezizomycotina</taxon>
        <taxon>Eurotiomycetes</taxon>
        <taxon>Chaetothyriomycetidae</taxon>
        <taxon>Chaetothyriales</taxon>
        <taxon>Herpotrichiellaceae</taxon>
        <taxon>Exophiala</taxon>
    </lineage>
</organism>
<feature type="region of interest" description="Disordered" evidence="6">
    <location>
        <begin position="787"/>
        <end position="806"/>
    </location>
</feature>
<keyword evidence="2 7" id="KW-0812">Transmembrane</keyword>
<proteinExistence type="predicted"/>
<feature type="domain" description="EF-hand" evidence="8">
    <location>
        <begin position="432"/>
        <end position="467"/>
    </location>
</feature>
<dbReference type="GO" id="GO:0016020">
    <property type="term" value="C:membrane"/>
    <property type="evidence" value="ECO:0007669"/>
    <property type="project" value="UniProtKB-SubCell"/>
</dbReference>
<dbReference type="InParanoid" id="H6C5M1"/>
<dbReference type="eggNOG" id="KOG4629">
    <property type="taxonomic scope" value="Eukaryota"/>
</dbReference>
<dbReference type="GO" id="GO:0005262">
    <property type="term" value="F:calcium channel activity"/>
    <property type="evidence" value="ECO:0007669"/>
    <property type="project" value="TreeGrafter"/>
</dbReference>